<feature type="transmembrane region" description="Helical" evidence="2">
    <location>
        <begin position="133"/>
        <end position="154"/>
    </location>
</feature>
<feature type="transmembrane region" description="Helical" evidence="2">
    <location>
        <begin position="61"/>
        <end position="84"/>
    </location>
</feature>
<keyword evidence="2" id="KW-0812">Transmembrane</keyword>
<dbReference type="RefSeq" id="WP_140841382.1">
    <property type="nucleotide sequence ID" value="NZ_RCZI01000002.1"/>
</dbReference>
<evidence type="ECO:0000313" key="4">
    <source>
        <dbReference type="Proteomes" id="UP000319212"/>
    </source>
</evidence>
<proteinExistence type="predicted"/>
<evidence type="ECO:0000256" key="2">
    <source>
        <dbReference type="SAM" id="Phobius"/>
    </source>
</evidence>
<gene>
    <name evidence="3" type="ORF">EAH82_10310</name>
</gene>
<feature type="transmembrane region" description="Helical" evidence="2">
    <location>
        <begin position="105"/>
        <end position="127"/>
    </location>
</feature>
<name>A0A502DXX6_9BURK</name>
<dbReference type="Pfam" id="PF10011">
    <property type="entry name" value="DUF2254"/>
    <property type="match status" value="1"/>
</dbReference>
<evidence type="ECO:0000256" key="1">
    <source>
        <dbReference type="SAM" id="MobiDB-lite"/>
    </source>
</evidence>
<accession>A0A502DXX6</accession>
<keyword evidence="2" id="KW-1133">Transmembrane helix</keyword>
<dbReference type="OrthoDB" id="2955631at2"/>
<comment type="caution">
    <text evidence="3">The sequence shown here is derived from an EMBL/GenBank/DDBJ whole genome shotgun (WGS) entry which is preliminary data.</text>
</comment>
<dbReference type="Proteomes" id="UP000319212">
    <property type="component" value="Unassembled WGS sequence"/>
</dbReference>
<reference evidence="3 4" key="1">
    <citation type="journal article" date="2019" name="Environ. Microbiol.">
        <title>Species interactions and distinct microbial communities in high Arctic permafrost affected cryosols are associated with the CH4 and CO2 gas fluxes.</title>
        <authorList>
            <person name="Altshuler I."/>
            <person name="Hamel J."/>
            <person name="Turney S."/>
            <person name="Magnuson E."/>
            <person name="Levesque R."/>
            <person name="Greer C."/>
            <person name="Whyte L.G."/>
        </authorList>
    </citation>
    <scope>NUCLEOTIDE SEQUENCE [LARGE SCALE GENOMIC DNA]</scope>
    <source>
        <strain evidence="3 4">S06.C</strain>
    </source>
</reference>
<sequence>MSEKLLFLLQRVWRRSWVRCALFSLFALLAVLSSTLLGPLIPQDVALKLGSDSIGSLLNILASSMLTVAIFSASTMVASFAAVASSATPRASQLLIEDSTIQNTLAVFIGAFLYSVIALVGLHAHVYGDGGRLVLFVFTLVILLLVVIVLLRWIDYLSVMGRLGETIRRVEAATTKAMDQRTNRPYLGGRPQQPDERGTQGVEAPTTGFVQHVSLDLLQARAETLGADLHLHVLPGAFVEPTTAIVSTDSPLDDASRKAITDAVLIGPTRTFDHDPRFGLVVMGEIASRALSASVNDPGSALDVLATGVKTLHHWAKPRQQRDEPAAEVLFARVSVPPVHEAGMVDDLFMPFARYGASSVEVGVALQRALGSVMRFGHPPFNAAAKRMSHYALVRADHAALCAPDLNTLCEAARIATAHTESPRR</sequence>
<dbReference type="InterPro" id="IPR018723">
    <property type="entry name" value="DUF2254_membrane"/>
</dbReference>
<evidence type="ECO:0000313" key="3">
    <source>
        <dbReference type="EMBL" id="TPG29141.1"/>
    </source>
</evidence>
<feature type="region of interest" description="Disordered" evidence="1">
    <location>
        <begin position="180"/>
        <end position="201"/>
    </location>
</feature>
<keyword evidence="2" id="KW-0472">Membrane</keyword>
<protein>
    <submittedName>
        <fullName evidence="3">DUF2254 domain-containing protein</fullName>
    </submittedName>
</protein>
<dbReference type="EMBL" id="RCZI01000002">
    <property type="protein sequence ID" value="TPG29141.1"/>
    <property type="molecule type" value="Genomic_DNA"/>
</dbReference>
<dbReference type="AlphaFoldDB" id="A0A502DXX6"/>
<organism evidence="3 4">
    <name type="scientific">Variovorax guangxiensis</name>
    <dbReference type="NCBI Taxonomy" id="1775474"/>
    <lineage>
        <taxon>Bacteria</taxon>
        <taxon>Pseudomonadati</taxon>
        <taxon>Pseudomonadota</taxon>
        <taxon>Betaproteobacteria</taxon>
        <taxon>Burkholderiales</taxon>
        <taxon>Comamonadaceae</taxon>
        <taxon>Variovorax</taxon>
    </lineage>
</organism>